<feature type="region of interest" description="Disordered" evidence="1">
    <location>
        <begin position="1"/>
        <end position="30"/>
    </location>
</feature>
<dbReference type="AlphaFoldDB" id="A0A2I0HVW7"/>
<evidence type="ECO:0000259" key="2">
    <source>
        <dbReference type="Pfam" id="PF03732"/>
    </source>
</evidence>
<dbReference type="EMBL" id="PGOL01005214">
    <property type="protein sequence ID" value="PKI35828.1"/>
    <property type="molecule type" value="Genomic_DNA"/>
</dbReference>
<sequence length="324" mass="36751">MDDGGGVKRRSSRSGTNNTPTLRHRPAPVDIGRFSGTNPEAWTFQVERYFEFYKISPDHQLDLASFYLEGAALEWYRWMFRNKQLVDWPHLAEVLVTRFRKKDFEAPEGRLAKLRQHTTVTEYQASFEAISNETMALPGTFLLHCFISGLRLDIKTAVLAHRPTTLEDAITLAHLHEQRLALEKGFIRPSLGRSPPLLPTPSTPPSSVGSTITTPTTLPRKQPVRRLSYAEAQQRREKGLCFYCDEKYTFNHKCASRPKLFLFEDEGGQHSEPVSQTSNDTALAEELQVQEVQALSTISYHALAWSISPTTLRFTGHIHGMPVQ</sequence>
<evidence type="ECO:0000313" key="3">
    <source>
        <dbReference type="EMBL" id="PKI35828.1"/>
    </source>
</evidence>
<feature type="compositionally biased region" description="Low complexity" evidence="1">
    <location>
        <begin position="205"/>
        <end position="217"/>
    </location>
</feature>
<dbReference type="STRING" id="22663.A0A2I0HVW7"/>
<dbReference type="Pfam" id="PF03732">
    <property type="entry name" value="Retrotrans_gag"/>
    <property type="match status" value="1"/>
</dbReference>
<feature type="non-terminal residue" evidence="3">
    <location>
        <position position="324"/>
    </location>
</feature>
<feature type="domain" description="Retrotransposon gag" evidence="2">
    <location>
        <begin position="62"/>
        <end position="151"/>
    </location>
</feature>
<dbReference type="PANTHER" id="PTHR15503">
    <property type="entry name" value="LDOC1 RELATED"/>
    <property type="match status" value="1"/>
</dbReference>
<gene>
    <name evidence="3" type="ORF">CRG98_043799</name>
</gene>
<dbReference type="PANTHER" id="PTHR15503:SF22">
    <property type="entry name" value="TRANSPOSON TY3-I GAG POLYPROTEIN"/>
    <property type="match status" value="1"/>
</dbReference>
<evidence type="ECO:0000313" key="4">
    <source>
        <dbReference type="Proteomes" id="UP000233551"/>
    </source>
</evidence>
<evidence type="ECO:0000256" key="1">
    <source>
        <dbReference type="SAM" id="MobiDB-lite"/>
    </source>
</evidence>
<keyword evidence="4" id="KW-1185">Reference proteome</keyword>
<reference evidence="3 4" key="1">
    <citation type="submission" date="2017-11" db="EMBL/GenBank/DDBJ databases">
        <title>De-novo sequencing of pomegranate (Punica granatum L.) genome.</title>
        <authorList>
            <person name="Akparov Z."/>
            <person name="Amiraslanov A."/>
            <person name="Hajiyeva S."/>
            <person name="Abbasov M."/>
            <person name="Kaur K."/>
            <person name="Hamwieh A."/>
            <person name="Solovyev V."/>
            <person name="Salamov A."/>
            <person name="Braich B."/>
            <person name="Kosarev P."/>
            <person name="Mahmoud A."/>
            <person name="Hajiyev E."/>
            <person name="Babayeva S."/>
            <person name="Izzatullayeva V."/>
            <person name="Mammadov A."/>
            <person name="Mammadov A."/>
            <person name="Sharifova S."/>
            <person name="Ojaghi J."/>
            <person name="Eynullazada K."/>
            <person name="Bayramov B."/>
            <person name="Abdulazimova A."/>
            <person name="Shahmuradov I."/>
        </authorList>
    </citation>
    <scope>NUCLEOTIDE SEQUENCE [LARGE SCALE GENOMIC DNA]</scope>
    <source>
        <strain evidence="4">cv. AG2017</strain>
        <tissue evidence="3">Leaf</tissue>
    </source>
</reference>
<name>A0A2I0HVW7_PUNGR</name>
<protein>
    <recommendedName>
        <fullName evidence="2">Retrotransposon gag domain-containing protein</fullName>
    </recommendedName>
</protein>
<proteinExistence type="predicted"/>
<accession>A0A2I0HVW7</accession>
<dbReference type="Proteomes" id="UP000233551">
    <property type="component" value="Unassembled WGS sequence"/>
</dbReference>
<dbReference type="InterPro" id="IPR032567">
    <property type="entry name" value="RTL1-rel"/>
</dbReference>
<dbReference type="InterPro" id="IPR005162">
    <property type="entry name" value="Retrotrans_gag_dom"/>
</dbReference>
<comment type="caution">
    <text evidence="3">The sequence shown here is derived from an EMBL/GenBank/DDBJ whole genome shotgun (WGS) entry which is preliminary data.</text>
</comment>
<feature type="region of interest" description="Disordered" evidence="1">
    <location>
        <begin position="192"/>
        <end position="217"/>
    </location>
</feature>
<organism evidence="3 4">
    <name type="scientific">Punica granatum</name>
    <name type="common">Pomegranate</name>
    <dbReference type="NCBI Taxonomy" id="22663"/>
    <lineage>
        <taxon>Eukaryota</taxon>
        <taxon>Viridiplantae</taxon>
        <taxon>Streptophyta</taxon>
        <taxon>Embryophyta</taxon>
        <taxon>Tracheophyta</taxon>
        <taxon>Spermatophyta</taxon>
        <taxon>Magnoliopsida</taxon>
        <taxon>eudicotyledons</taxon>
        <taxon>Gunneridae</taxon>
        <taxon>Pentapetalae</taxon>
        <taxon>rosids</taxon>
        <taxon>malvids</taxon>
        <taxon>Myrtales</taxon>
        <taxon>Lythraceae</taxon>
        <taxon>Punica</taxon>
    </lineage>
</organism>